<feature type="transmembrane region" description="Helical" evidence="7">
    <location>
        <begin position="12"/>
        <end position="34"/>
    </location>
</feature>
<dbReference type="GO" id="GO:0008932">
    <property type="term" value="F:lytic endotransglycosylase activity"/>
    <property type="evidence" value="ECO:0007669"/>
    <property type="project" value="UniProtKB-UniRule"/>
</dbReference>
<protein>
    <recommendedName>
        <fullName evidence="7">Endolytic murein transglycosylase</fullName>
        <ecNumber evidence="7">4.2.2.29</ecNumber>
    </recommendedName>
    <alternativeName>
        <fullName evidence="7">Peptidoglycan lytic transglycosylase</fullName>
    </alternativeName>
    <alternativeName>
        <fullName evidence="7">Peptidoglycan polymerization terminase</fullName>
    </alternativeName>
</protein>
<dbReference type="AlphaFoldDB" id="W4MCU1"/>
<dbReference type="EMBL" id="AZHX01000319">
    <property type="protein sequence ID" value="ETX08015.1"/>
    <property type="molecule type" value="Genomic_DNA"/>
</dbReference>
<keyword evidence="2 7" id="KW-0812">Transmembrane</keyword>
<feature type="site" description="Important for catalytic activity" evidence="7">
    <location>
        <position position="223"/>
    </location>
</feature>
<dbReference type="HAMAP" id="MF_02065">
    <property type="entry name" value="MltG"/>
    <property type="match status" value="1"/>
</dbReference>
<dbReference type="EC" id="4.2.2.29" evidence="7"/>
<evidence type="ECO:0000256" key="7">
    <source>
        <dbReference type="HAMAP-Rule" id="MF_02065"/>
    </source>
</evidence>
<comment type="catalytic activity">
    <reaction evidence="7">
        <text>a peptidoglycan chain = a peptidoglycan chain with N-acetyl-1,6-anhydromuramyl-[peptide] at the reducing end + a peptidoglycan chain with N-acetylglucosamine at the non-reducing end.</text>
        <dbReference type="EC" id="4.2.2.29"/>
    </reaction>
</comment>
<evidence type="ECO:0000256" key="5">
    <source>
        <dbReference type="ARBA" id="ARBA00023239"/>
    </source>
</evidence>
<name>W4MCU1_9BACT</name>
<keyword evidence="5 7" id="KW-0456">Lyase</keyword>
<evidence type="ECO:0000313" key="9">
    <source>
        <dbReference type="Proteomes" id="UP000019140"/>
    </source>
</evidence>
<dbReference type="CDD" id="cd08010">
    <property type="entry name" value="MltG_like"/>
    <property type="match status" value="1"/>
</dbReference>
<dbReference type="GO" id="GO:0071555">
    <property type="term" value="P:cell wall organization"/>
    <property type="evidence" value="ECO:0007669"/>
    <property type="project" value="UniProtKB-KW"/>
</dbReference>
<evidence type="ECO:0000256" key="3">
    <source>
        <dbReference type="ARBA" id="ARBA00022989"/>
    </source>
</evidence>
<keyword evidence="6 7" id="KW-0961">Cell wall biogenesis/degradation</keyword>
<dbReference type="FunFam" id="3.30.160.60:FF:000242">
    <property type="entry name" value="Endolytic murein transglycosylase"/>
    <property type="match status" value="1"/>
</dbReference>
<proteinExistence type="inferred from homology"/>
<dbReference type="GO" id="GO:0005886">
    <property type="term" value="C:plasma membrane"/>
    <property type="evidence" value="ECO:0007669"/>
    <property type="project" value="UniProtKB-SubCell"/>
</dbReference>
<dbReference type="NCBIfam" id="TIGR00247">
    <property type="entry name" value="endolytic transglycosylase MltG"/>
    <property type="match status" value="1"/>
</dbReference>
<evidence type="ECO:0000256" key="4">
    <source>
        <dbReference type="ARBA" id="ARBA00023136"/>
    </source>
</evidence>
<dbReference type="Proteomes" id="UP000019140">
    <property type="component" value="Unassembled WGS sequence"/>
</dbReference>
<comment type="caution">
    <text evidence="8">The sequence shown here is derived from an EMBL/GenBank/DDBJ whole genome shotgun (WGS) entry which is preliminary data.</text>
</comment>
<dbReference type="Pfam" id="PF02618">
    <property type="entry name" value="YceG"/>
    <property type="match status" value="1"/>
</dbReference>
<sequence length="344" mass="38458">MKGVVARLLKRLVKLCMLAAMLGALALFYLQIYFQTPAAPEAEEQTVTIAAGSTLRQIADGLANHGLIRHRAMFIAYVTWWQPGPHLQAGEYILRASMSPAQIADTLRQGKVRHYSLTIPEGLTVREIAAIVAEQQFGDAATIRTLMTDAAFIASLDLETASLEGYLFPDTYHLPRSISEKALLTLMVDTLRKNYTNEIAARAEQLGLTQHKVLTLASLIEKEAQVDDERPLISAVYHNRLRKGMRLQCDPTVIYALGERFDGNIRKRDLQIDSPYNTYRYAGLPPGPIANAGRRSLEAAVNPAPADYFYFVATGSNGQHKFSRTLQEHNRAVQQYIRKMKSQR</sequence>
<comment type="subcellular location">
    <subcellularLocation>
        <location evidence="7">Cell membrane</location>
        <topology evidence="7">Single-pass membrane protein</topology>
    </subcellularLocation>
</comment>
<gene>
    <name evidence="7" type="primary">mltG</name>
    <name evidence="8" type="ORF">ETSY2_07835</name>
</gene>
<evidence type="ECO:0000256" key="6">
    <source>
        <dbReference type="ARBA" id="ARBA00023316"/>
    </source>
</evidence>
<evidence type="ECO:0000256" key="1">
    <source>
        <dbReference type="ARBA" id="ARBA00022475"/>
    </source>
</evidence>
<dbReference type="Gene3D" id="3.30.1490.480">
    <property type="entry name" value="Endolytic murein transglycosylase"/>
    <property type="match status" value="1"/>
</dbReference>
<comment type="function">
    <text evidence="7">Functions as a peptidoglycan terminase that cleaves nascent peptidoglycan strands endolytically to terminate their elongation.</text>
</comment>
<keyword evidence="9" id="KW-1185">Reference proteome</keyword>
<keyword evidence="3 7" id="KW-1133">Transmembrane helix</keyword>
<keyword evidence="4 7" id="KW-0472">Membrane</keyword>
<dbReference type="PANTHER" id="PTHR30518:SF2">
    <property type="entry name" value="ENDOLYTIC MUREIN TRANSGLYCOSYLASE"/>
    <property type="match status" value="1"/>
</dbReference>
<accession>W4MCU1</accession>
<keyword evidence="1 7" id="KW-1003">Cell membrane</keyword>
<dbReference type="GO" id="GO:0009252">
    <property type="term" value="P:peptidoglycan biosynthetic process"/>
    <property type="evidence" value="ECO:0007669"/>
    <property type="project" value="UniProtKB-UniRule"/>
</dbReference>
<comment type="similarity">
    <text evidence="7">Belongs to the transglycosylase MltG family.</text>
</comment>
<dbReference type="PANTHER" id="PTHR30518">
    <property type="entry name" value="ENDOLYTIC MUREIN TRANSGLYCOSYLASE"/>
    <property type="match status" value="1"/>
</dbReference>
<dbReference type="InterPro" id="IPR003770">
    <property type="entry name" value="MLTG-like"/>
</dbReference>
<dbReference type="HOGENOM" id="CLU_025574_0_2_7"/>
<evidence type="ECO:0000313" key="8">
    <source>
        <dbReference type="EMBL" id="ETX08015.1"/>
    </source>
</evidence>
<dbReference type="PATRIC" id="fig|1429439.4.peg.1342"/>
<evidence type="ECO:0000256" key="2">
    <source>
        <dbReference type="ARBA" id="ARBA00022692"/>
    </source>
</evidence>
<reference evidence="8 9" key="1">
    <citation type="journal article" date="2014" name="Nature">
        <title>An environmental bacterial taxon with a large and distinct metabolic repertoire.</title>
        <authorList>
            <person name="Wilson M.C."/>
            <person name="Mori T."/>
            <person name="Ruckert C."/>
            <person name="Uria A.R."/>
            <person name="Helf M.J."/>
            <person name="Takada K."/>
            <person name="Gernert C."/>
            <person name="Steffens U.A."/>
            <person name="Heycke N."/>
            <person name="Schmitt S."/>
            <person name="Rinke C."/>
            <person name="Helfrich E.J."/>
            <person name="Brachmann A.O."/>
            <person name="Gurgui C."/>
            <person name="Wakimoto T."/>
            <person name="Kracht M."/>
            <person name="Crusemann M."/>
            <person name="Hentschel U."/>
            <person name="Abe I."/>
            <person name="Matsunaga S."/>
            <person name="Kalinowski J."/>
            <person name="Takeyama H."/>
            <person name="Piel J."/>
        </authorList>
    </citation>
    <scope>NUCLEOTIDE SEQUENCE [LARGE SCALE GENOMIC DNA]</scope>
    <source>
        <strain evidence="9">TSY2</strain>
    </source>
</reference>
<organism evidence="8 9">
    <name type="scientific">Candidatus Entotheonella gemina</name>
    <dbReference type="NCBI Taxonomy" id="1429439"/>
    <lineage>
        <taxon>Bacteria</taxon>
        <taxon>Pseudomonadati</taxon>
        <taxon>Nitrospinota/Tectimicrobiota group</taxon>
        <taxon>Candidatus Tectimicrobiota</taxon>
        <taxon>Candidatus Entotheonellia</taxon>
        <taxon>Candidatus Entotheonellales</taxon>
        <taxon>Candidatus Entotheonellaceae</taxon>
        <taxon>Candidatus Entotheonella</taxon>
    </lineage>
</organism>
<dbReference type="Gene3D" id="3.30.160.60">
    <property type="entry name" value="Classic Zinc Finger"/>
    <property type="match status" value="1"/>
</dbReference>